<dbReference type="PRINTS" id="PR00359">
    <property type="entry name" value="BP450"/>
</dbReference>
<keyword evidence="4" id="KW-1185">Reference proteome</keyword>
<accession>A0A552WUN9</accession>
<dbReference type="PANTHER" id="PTHR46696">
    <property type="entry name" value="P450, PUTATIVE (EUROFUNG)-RELATED"/>
    <property type="match status" value="1"/>
</dbReference>
<reference evidence="3 4" key="1">
    <citation type="submission" date="2019-07" db="EMBL/GenBank/DDBJ databases">
        <title>Georgenia wutianyii sp. nov. and Georgenia *** sp. nov. isolated from plateau pika (Ochotona curzoniae) in the Qinghai-Tibet plateau of China.</title>
        <authorList>
            <person name="Tian Z."/>
        </authorList>
    </citation>
    <scope>NUCLEOTIDE SEQUENCE [LARGE SCALE GENOMIC DNA]</scope>
    <source>
        <strain evidence="3 4">Z446</strain>
    </source>
</reference>
<proteinExistence type="inferred from homology"/>
<name>A0A552WUN9_9MICO</name>
<evidence type="ECO:0000256" key="1">
    <source>
        <dbReference type="ARBA" id="ARBA00010617"/>
    </source>
</evidence>
<comment type="similarity">
    <text evidence="1 2">Belongs to the cytochrome P450 family.</text>
</comment>
<keyword evidence="2" id="KW-0479">Metal-binding</keyword>
<dbReference type="Proteomes" id="UP000318693">
    <property type="component" value="Unassembled WGS sequence"/>
</dbReference>
<dbReference type="SUPFAM" id="SSF48264">
    <property type="entry name" value="Cytochrome P450"/>
    <property type="match status" value="1"/>
</dbReference>
<dbReference type="RefSeq" id="WP_143417805.1">
    <property type="nucleotide sequence ID" value="NZ_VJXR01000014.1"/>
</dbReference>
<keyword evidence="2" id="KW-0503">Monooxygenase</keyword>
<comment type="caution">
    <text evidence="3">The sequence shown here is derived from an EMBL/GenBank/DDBJ whole genome shotgun (WGS) entry which is preliminary data.</text>
</comment>
<keyword evidence="2" id="KW-0408">Iron</keyword>
<evidence type="ECO:0000256" key="2">
    <source>
        <dbReference type="RuleBase" id="RU000461"/>
    </source>
</evidence>
<dbReference type="PROSITE" id="PS00086">
    <property type="entry name" value="CYTOCHROME_P450"/>
    <property type="match status" value="1"/>
</dbReference>
<dbReference type="InterPro" id="IPR001128">
    <property type="entry name" value="Cyt_P450"/>
</dbReference>
<dbReference type="AlphaFoldDB" id="A0A552WUN9"/>
<organism evidence="3 4">
    <name type="scientific">Georgenia yuyongxinii</name>
    <dbReference type="NCBI Taxonomy" id="2589797"/>
    <lineage>
        <taxon>Bacteria</taxon>
        <taxon>Bacillati</taxon>
        <taxon>Actinomycetota</taxon>
        <taxon>Actinomycetes</taxon>
        <taxon>Micrococcales</taxon>
        <taxon>Bogoriellaceae</taxon>
        <taxon>Georgenia</taxon>
    </lineage>
</organism>
<dbReference type="GO" id="GO:0016705">
    <property type="term" value="F:oxidoreductase activity, acting on paired donors, with incorporation or reduction of molecular oxygen"/>
    <property type="evidence" value="ECO:0007669"/>
    <property type="project" value="InterPro"/>
</dbReference>
<dbReference type="Gene3D" id="1.10.630.10">
    <property type="entry name" value="Cytochrome P450"/>
    <property type="match status" value="1"/>
</dbReference>
<dbReference type="GO" id="GO:0005506">
    <property type="term" value="F:iron ion binding"/>
    <property type="evidence" value="ECO:0007669"/>
    <property type="project" value="InterPro"/>
</dbReference>
<evidence type="ECO:0000313" key="3">
    <source>
        <dbReference type="EMBL" id="TRW46033.1"/>
    </source>
</evidence>
<dbReference type="InterPro" id="IPR036396">
    <property type="entry name" value="Cyt_P450_sf"/>
</dbReference>
<gene>
    <name evidence="3" type="ORF">FJ693_06945</name>
</gene>
<protein>
    <submittedName>
        <fullName evidence="3">Cytochrome P450</fullName>
    </submittedName>
</protein>
<dbReference type="EMBL" id="VJXR01000014">
    <property type="protein sequence ID" value="TRW46033.1"/>
    <property type="molecule type" value="Genomic_DNA"/>
</dbReference>
<dbReference type="InterPro" id="IPR017972">
    <property type="entry name" value="Cyt_P450_CS"/>
</dbReference>
<keyword evidence="2" id="KW-0560">Oxidoreductase</keyword>
<evidence type="ECO:0000313" key="4">
    <source>
        <dbReference type="Proteomes" id="UP000318693"/>
    </source>
</evidence>
<keyword evidence="2" id="KW-0349">Heme</keyword>
<dbReference type="PRINTS" id="PR00385">
    <property type="entry name" value="P450"/>
</dbReference>
<dbReference type="Pfam" id="PF00067">
    <property type="entry name" value="p450"/>
    <property type="match status" value="1"/>
</dbReference>
<dbReference type="GO" id="GO:0004497">
    <property type="term" value="F:monooxygenase activity"/>
    <property type="evidence" value="ECO:0007669"/>
    <property type="project" value="UniProtKB-KW"/>
</dbReference>
<dbReference type="CDD" id="cd11037">
    <property type="entry name" value="CYP199A2-like"/>
    <property type="match status" value="1"/>
</dbReference>
<dbReference type="InterPro" id="IPR002397">
    <property type="entry name" value="Cyt_P450_B"/>
</dbReference>
<sequence>MTVETIASSDIDLFTDEVLADPYPYFAKLREQAAVVRLEKNGVWALTRYDEIRDALANWEVFSSNSLAFNDAMNEALQGTSLTTDPPEHTALRAALTENLTPRALRGMKADIDAKADAMVARLVEQGSFDAIDDLARALPLQVVADLIGVQDDIRAKILGWGEAAFNVLGPMNQRTIDSFPIAGEMFEWSLQVKASDLAEGSMGRAIFDAGERGDIPRESCGHIIHQYVAAGMDSTIAAIGNAIHQLATHPDQFDLIREDPSLIPSAFNEVLRYESPVHAFARLVKQDVVVAGQLIPAGDRIAVLYGSGNRDHRHYEDPDTFDVRRNPIDHLSFGYGVHGCAGQGLARLEAFGVIAALARRVKRIHVGEGERHMNNMMMALGKLPVLEVERA</sequence>
<dbReference type="PANTHER" id="PTHR46696:SF1">
    <property type="entry name" value="CYTOCHROME P450 YJIB-RELATED"/>
    <property type="match status" value="1"/>
</dbReference>
<dbReference type="GO" id="GO:0020037">
    <property type="term" value="F:heme binding"/>
    <property type="evidence" value="ECO:0007669"/>
    <property type="project" value="InterPro"/>
</dbReference>